<protein>
    <submittedName>
        <fullName evidence="1">Uncharacterized protein</fullName>
    </submittedName>
</protein>
<evidence type="ECO:0000313" key="1">
    <source>
        <dbReference type="EMBL" id="TVU38375.1"/>
    </source>
</evidence>
<dbReference type="Proteomes" id="UP000324897">
    <property type="component" value="Chromosome 4"/>
</dbReference>
<evidence type="ECO:0000313" key="2">
    <source>
        <dbReference type="Proteomes" id="UP000324897"/>
    </source>
</evidence>
<keyword evidence="2" id="KW-1185">Reference proteome</keyword>
<proteinExistence type="predicted"/>
<accession>A0A5J9VSA3</accession>
<reference evidence="1 2" key="1">
    <citation type="journal article" date="2019" name="Sci. Rep.">
        <title>A high-quality genome of Eragrostis curvula grass provides insights into Poaceae evolution and supports new strategies to enhance forage quality.</title>
        <authorList>
            <person name="Carballo J."/>
            <person name="Santos B.A.C.M."/>
            <person name="Zappacosta D."/>
            <person name="Garbus I."/>
            <person name="Selva J.P."/>
            <person name="Gallo C.A."/>
            <person name="Diaz A."/>
            <person name="Albertini E."/>
            <person name="Caccamo M."/>
            <person name="Echenique V."/>
        </authorList>
    </citation>
    <scope>NUCLEOTIDE SEQUENCE [LARGE SCALE GENOMIC DNA]</scope>
    <source>
        <strain evidence="2">cv. Victoria</strain>
        <tissue evidence="1">Leaf</tissue>
    </source>
</reference>
<dbReference type="Gramene" id="TVU38375">
    <property type="protein sequence ID" value="TVU38375"/>
    <property type="gene ID" value="EJB05_11742"/>
</dbReference>
<comment type="caution">
    <text evidence="1">The sequence shown here is derived from an EMBL/GenBank/DDBJ whole genome shotgun (WGS) entry which is preliminary data.</text>
</comment>
<sequence>MPCPLLEFKFWGPKFQIGHARWPHLLETALLRYKLWPCPLQIELTHATQDLREGPGVGLSRIWASADSIQVWTIFSMTKRQKEMKCCRT</sequence>
<name>A0A5J9VSA3_9POAL</name>
<dbReference type="AlphaFoldDB" id="A0A5J9VSA3"/>
<gene>
    <name evidence="1" type="ORF">EJB05_11742</name>
</gene>
<organism evidence="1 2">
    <name type="scientific">Eragrostis curvula</name>
    <name type="common">weeping love grass</name>
    <dbReference type="NCBI Taxonomy" id="38414"/>
    <lineage>
        <taxon>Eukaryota</taxon>
        <taxon>Viridiplantae</taxon>
        <taxon>Streptophyta</taxon>
        <taxon>Embryophyta</taxon>
        <taxon>Tracheophyta</taxon>
        <taxon>Spermatophyta</taxon>
        <taxon>Magnoliopsida</taxon>
        <taxon>Liliopsida</taxon>
        <taxon>Poales</taxon>
        <taxon>Poaceae</taxon>
        <taxon>PACMAD clade</taxon>
        <taxon>Chloridoideae</taxon>
        <taxon>Eragrostideae</taxon>
        <taxon>Eragrostidinae</taxon>
        <taxon>Eragrostis</taxon>
    </lineage>
</organism>
<dbReference type="EMBL" id="RWGY01000007">
    <property type="protein sequence ID" value="TVU38375.1"/>
    <property type="molecule type" value="Genomic_DNA"/>
</dbReference>